<evidence type="ECO:0000313" key="2">
    <source>
        <dbReference type="Proteomes" id="UP000620559"/>
    </source>
</evidence>
<dbReference type="AlphaFoldDB" id="A0A8J7K1H7"/>
<gene>
    <name evidence="1" type="ORF">IQ247_04060</name>
</gene>
<protein>
    <submittedName>
        <fullName evidence="1">Uncharacterized protein</fullName>
    </submittedName>
</protein>
<name>A0A8J7K1H7_9CYAN</name>
<proteinExistence type="predicted"/>
<sequence>MYIELLEFIEEPSKPPFLYHGSPHKLDVIEPNQATGLGNRENDRLYSVYASDERNYAIMFALNIFLDEKGERSWSIFRTADSLEVVIETGKLDLTTQGYLYRLPSDTFRQVERFQWVSDVPVKPLECEIIKPKDHLHWLRYNE</sequence>
<keyword evidence="2" id="KW-1185">Reference proteome</keyword>
<dbReference type="Proteomes" id="UP000620559">
    <property type="component" value="Unassembled WGS sequence"/>
</dbReference>
<dbReference type="RefSeq" id="WP_193917325.1">
    <property type="nucleotide sequence ID" value="NZ_JADEWL010000008.1"/>
</dbReference>
<reference evidence="1" key="1">
    <citation type="submission" date="2020-10" db="EMBL/GenBank/DDBJ databases">
        <authorList>
            <person name="Castelo-Branco R."/>
            <person name="Eusebio N."/>
            <person name="Adriana R."/>
            <person name="Vieira A."/>
            <person name="Brugerolle De Fraissinette N."/>
            <person name="Rezende De Castro R."/>
            <person name="Schneider M.P."/>
            <person name="Vasconcelos V."/>
            <person name="Leao P.N."/>
        </authorList>
    </citation>
    <scope>NUCLEOTIDE SEQUENCE</scope>
    <source>
        <strain evidence="1">LEGE 06105</strain>
    </source>
</reference>
<dbReference type="EMBL" id="JADEWL010000008">
    <property type="protein sequence ID" value="MBE9211902.1"/>
    <property type="molecule type" value="Genomic_DNA"/>
</dbReference>
<comment type="caution">
    <text evidence="1">The sequence shown here is derived from an EMBL/GenBank/DDBJ whole genome shotgun (WGS) entry which is preliminary data.</text>
</comment>
<organism evidence="1 2">
    <name type="scientific">Plectonema cf. radiosum LEGE 06105</name>
    <dbReference type="NCBI Taxonomy" id="945769"/>
    <lineage>
        <taxon>Bacteria</taxon>
        <taxon>Bacillati</taxon>
        <taxon>Cyanobacteriota</taxon>
        <taxon>Cyanophyceae</taxon>
        <taxon>Oscillatoriophycideae</taxon>
        <taxon>Oscillatoriales</taxon>
        <taxon>Microcoleaceae</taxon>
        <taxon>Plectonema</taxon>
    </lineage>
</organism>
<evidence type="ECO:0000313" key="1">
    <source>
        <dbReference type="EMBL" id="MBE9211902.1"/>
    </source>
</evidence>
<accession>A0A8J7K1H7</accession>